<comment type="caution">
    <text evidence="1">The sequence shown here is derived from an EMBL/GenBank/DDBJ whole genome shotgun (WGS) entry which is preliminary data.</text>
</comment>
<evidence type="ECO:0000313" key="1">
    <source>
        <dbReference type="EMBL" id="RDC62675.1"/>
    </source>
</evidence>
<name>A0A369QGK0_9BACT</name>
<protein>
    <submittedName>
        <fullName evidence="1">Uncharacterized protein</fullName>
    </submittedName>
</protein>
<sequence>MVPGKWYLVNVKKLPASDEEGLGIIDFSS</sequence>
<dbReference type="Proteomes" id="UP000253919">
    <property type="component" value="Unassembled WGS sequence"/>
</dbReference>
<gene>
    <name evidence="1" type="ORF">AHMF7616_01269</name>
</gene>
<dbReference type="EMBL" id="QASA01000001">
    <property type="protein sequence ID" value="RDC62675.1"/>
    <property type="molecule type" value="Genomic_DNA"/>
</dbReference>
<proteinExistence type="predicted"/>
<accession>A0A369QGK0</accession>
<dbReference type="AlphaFoldDB" id="A0A369QGK0"/>
<evidence type="ECO:0000313" key="2">
    <source>
        <dbReference type="Proteomes" id="UP000253919"/>
    </source>
</evidence>
<organism evidence="1 2">
    <name type="scientific">Adhaeribacter pallidiroseus</name>
    <dbReference type="NCBI Taxonomy" id="2072847"/>
    <lineage>
        <taxon>Bacteria</taxon>
        <taxon>Pseudomonadati</taxon>
        <taxon>Bacteroidota</taxon>
        <taxon>Cytophagia</taxon>
        <taxon>Cytophagales</taxon>
        <taxon>Hymenobacteraceae</taxon>
        <taxon>Adhaeribacter</taxon>
    </lineage>
</organism>
<reference evidence="1 2" key="1">
    <citation type="submission" date="2018-04" db="EMBL/GenBank/DDBJ databases">
        <title>Adhaeribacter sp. HMF7616 genome sequencing and assembly.</title>
        <authorList>
            <person name="Kang H."/>
            <person name="Kang J."/>
            <person name="Cha I."/>
            <person name="Kim H."/>
            <person name="Joh K."/>
        </authorList>
    </citation>
    <scope>NUCLEOTIDE SEQUENCE [LARGE SCALE GENOMIC DNA]</scope>
    <source>
        <strain evidence="1 2">HMF7616</strain>
    </source>
</reference>
<keyword evidence="2" id="KW-1185">Reference proteome</keyword>